<organism evidence="2 3">
    <name type="scientific">Sandarakinorhabdus cyanobacteriorum</name>
    <dbReference type="NCBI Taxonomy" id="1981098"/>
    <lineage>
        <taxon>Bacteria</taxon>
        <taxon>Pseudomonadati</taxon>
        <taxon>Pseudomonadota</taxon>
        <taxon>Alphaproteobacteria</taxon>
        <taxon>Sphingomonadales</taxon>
        <taxon>Sphingosinicellaceae</taxon>
        <taxon>Sandarakinorhabdus</taxon>
    </lineage>
</organism>
<dbReference type="OrthoDB" id="7423492at2"/>
<dbReference type="EMBL" id="NOXT01000090">
    <property type="protein sequence ID" value="OYQ31183.1"/>
    <property type="molecule type" value="Genomic_DNA"/>
</dbReference>
<evidence type="ECO:0000313" key="2">
    <source>
        <dbReference type="EMBL" id="OYQ31183.1"/>
    </source>
</evidence>
<evidence type="ECO:0000313" key="3">
    <source>
        <dbReference type="Proteomes" id="UP000216991"/>
    </source>
</evidence>
<sequence>MASRPTPSSLSPRQRAALPGSRHEALMGQLKWLLPALAGMLALAILVWPLVAAQEFSFLLAKDQVAVAPERLKVTRAEYRGKTAAGEAFSIIAGTALQRSSADPVVELSRLSASIDDREGPSRVTAPKGRYFIEEDRLEVSGPVQLRSDGGYRIDAATVQVDMKRRTIRTDAAVSGATPIGDFRANSLSGDLAGKRITMVGNVHLRIDQRRGRGSR</sequence>
<gene>
    <name evidence="2" type="ORF">CHU93_05115</name>
</gene>
<keyword evidence="1" id="KW-1133">Transmembrane helix</keyword>
<name>A0A255YPR0_9SPHN</name>
<keyword evidence="3" id="KW-1185">Reference proteome</keyword>
<keyword evidence="1" id="KW-0472">Membrane</keyword>
<dbReference type="AlphaFoldDB" id="A0A255YPR0"/>
<protein>
    <recommendedName>
        <fullName evidence="4">LPS export ABC transporter periplasmic protein LptC</fullName>
    </recommendedName>
</protein>
<comment type="caution">
    <text evidence="2">The sequence shown here is derived from an EMBL/GenBank/DDBJ whole genome shotgun (WGS) entry which is preliminary data.</text>
</comment>
<reference evidence="2 3" key="1">
    <citation type="submission" date="2017-07" db="EMBL/GenBank/DDBJ databases">
        <title>Sandarakinorhabdus cyanobacteriorum sp. nov., a novel bacterium isolated from cyanobacterial aggregates in a eutrophic lake.</title>
        <authorList>
            <person name="Cai H."/>
        </authorList>
    </citation>
    <scope>NUCLEOTIDE SEQUENCE [LARGE SCALE GENOMIC DNA]</scope>
    <source>
        <strain evidence="2 3">TH057</strain>
    </source>
</reference>
<dbReference type="Gene3D" id="2.60.450.10">
    <property type="entry name" value="Lipopolysaccharide (LPS) transport protein A like domain"/>
    <property type="match status" value="1"/>
</dbReference>
<evidence type="ECO:0000256" key="1">
    <source>
        <dbReference type="SAM" id="Phobius"/>
    </source>
</evidence>
<keyword evidence="1" id="KW-0812">Transmembrane</keyword>
<feature type="transmembrane region" description="Helical" evidence="1">
    <location>
        <begin position="32"/>
        <end position="51"/>
    </location>
</feature>
<dbReference type="InterPro" id="IPR010664">
    <property type="entry name" value="LipoPS_assembly_LptC-rel"/>
</dbReference>
<dbReference type="Pfam" id="PF06835">
    <property type="entry name" value="LptC"/>
    <property type="match status" value="1"/>
</dbReference>
<evidence type="ECO:0008006" key="4">
    <source>
        <dbReference type="Google" id="ProtNLM"/>
    </source>
</evidence>
<dbReference type="RefSeq" id="WP_086116760.1">
    <property type="nucleotide sequence ID" value="NZ_NOXT01000090.1"/>
</dbReference>
<proteinExistence type="predicted"/>
<dbReference type="Proteomes" id="UP000216991">
    <property type="component" value="Unassembled WGS sequence"/>
</dbReference>
<accession>A0A255YPR0</accession>